<comment type="caution">
    <text evidence="2">The sequence shown here is derived from an EMBL/GenBank/DDBJ whole genome shotgun (WGS) entry which is preliminary data.</text>
</comment>
<dbReference type="EMBL" id="JAESWA010000017">
    <property type="protein sequence ID" value="MBL4930902.1"/>
    <property type="molecule type" value="Genomic_DNA"/>
</dbReference>
<dbReference type="Pfam" id="PF04070">
    <property type="entry name" value="DUF378"/>
    <property type="match status" value="1"/>
</dbReference>
<name>A0A937FEN1_9CLOT</name>
<evidence type="ECO:0000313" key="2">
    <source>
        <dbReference type="EMBL" id="MBL4930902.1"/>
    </source>
</evidence>
<reference evidence="2" key="1">
    <citation type="submission" date="2021-01" db="EMBL/GenBank/DDBJ databases">
        <title>Genome public.</title>
        <authorList>
            <person name="Liu C."/>
            <person name="Sun Q."/>
        </authorList>
    </citation>
    <scope>NUCLEOTIDE SEQUENCE</scope>
    <source>
        <strain evidence="2">YIM B02565</strain>
    </source>
</reference>
<dbReference type="AlphaFoldDB" id="A0A937FEN1"/>
<gene>
    <name evidence="2" type="ORF">JK634_03725</name>
</gene>
<sequence length="72" mass="8158">MYKISILDKVSFILVIIGALNWGTIGLLNFNFVHFLFGILPIIERIIYILVFVAGINLVAIFVKSKFVMKKA</sequence>
<dbReference type="Proteomes" id="UP000623681">
    <property type="component" value="Unassembled WGS sequence"/>
</dbReference>
<dbReference type="InterPro" id="IPR007211">
    <property type="entry name" value="DUF378"/>
</dbReference>
<dbReference type="PANTHER" id="PTHR37304">
    <property type="entry name" value="MEMBRANE PROTEIN-RELATED"/>
    <property type="match status" value="1"/>
</dbReference>
<proteinExistence type="predicted"/>
<keyword evidence="3" id="KW-1185">Reference proteome</keyword>
<feature type="transmembrane region" description="Helical" evidence="1">
    <location>
        <begin position="12"/>
        <end position="40"/>
    </location>
</feature>
<evidence type="ECO:0000313" key="3">
    <source>
        <dbReference type="Proteomes" id="UP000623681"/>
    </source>
</evidence>
<dbReference type="RefSeq" id="WP_202766282.1">
    <property type="nucleotide sequence ID" value="NZ_JAESWA010000017.1"/>
</dbReference>
<dbReference type="PANTHER" id="PTHR37304:SF1">
    <property type="entry name" value="MEMBRANE PROTEIN"/>
    <property type="match status" value="1"/>
</dbReference>
<protein>
    <submittedName>
        <fullName evidence="2">DUF378 domain-containing protein</fullName>
    </submittedName>
</protein>
<feature type="transmembrane region" description="Helical" evidence="1">
    <location>
        <begin position="46"/>
        <end position="63"/>
    </location>
</feature>
<organism evidence="2 3">
    <name type="scientific">Clostridium paridis</name>
    <dbReference type="NCBI Taxonomy" id="2803863"/>
    <lineage>
        <taxon>Bacteria</taxon>
        <taxon>Bacillati</taxon>
        <taxon>Bacillota</taxon>
        <taxon>Clostridia</taxon>
        <taxon>Eubacteriales</taxon>
        <taxon>Clostridiaceae</taxon>
        <taxon>Clostridium</taxon>
    </lineage>
</organism>
<keyword evidence="1" id="KW-0472">Membrane</keyword>
<keyword evidence="1" id="KW-1133">Transmembrane helix</keyword>
<keyword evidence="1" id="KW-0812">Transmembrane</keyword>
<evidence type="ECO:0000256" key="1">
    <source>
        <dbReference type="SAM" id="Phobius"/>
    </source>
</evidence>
<accession>A0A937FEN1</accession>